<dbReference type="Proteomes" id="UP000664859">
    <property type="component" value="Unassembled WGS sequence"/>
</dbReference>
<evidence type="ECO:0000256" key="1">
    <source>
        <dbReference type="SAM" id="MobiDB-lite"/>
    </source>
</evidence>
<keyword evidence="4" id="KW-1185">Reference proteome</keyword>
<dbReference type="CDD" id="cd14279">
    <property type="entry name" value="CUE"/>
    <property type="match status" value="1"/>
</dbReference>
<dbReference type="GO" id="GO:0043130">
    <property type="term" value="F:ubiquitin binding"/>
    <property type="evidence" value="ECO:0007669"/>
    <property type="project" value="InterPro"/>
</dbReference>
<dbReference type="PANTHER" id="PTHR13467">
    <property type="entry name" value="CUE DOMAIN CONTAINING PROTEIN 1"/>
    <property type="match status" value="1"/>
</dbReference>
<dbReference type="PROSITE" id="PS51140">
    <property type="entry name" value="CUE"/>
    <property type="match status" value="1"/>
</dbReference>
<protein>
    <recommendedName>
        <fullName evidence="2">CUE domain-containing protein</fullName>
    </recommendedName>
</protein>
<proteinExistence type="predicted"/>
<feature type="domain" description="CUE" evidence="2">
    <location>
        <begin position="1"/>
        <end position="30"/>
    </location>
</feature>
<evidence type="ECO:0000259" key="2">
    <source>
        <dbReference type="PROSITE" id="PS51140"/>
    </source>
</evidence>
<dbReference type="AlphaFoldDB" id="A0A836CN65"/>
<dbReference type="OrthoDB" id="10669993at2759"/>
<reference evidence="3" key="1">
    <citation type="submission" date="2021-02" db="EMBL/GenBank/DDBJ databases">
        <title>First Annotated Genome of the Yellow-green Alga Tribonema minus.</title>
        <authorList>
            <person name="Mahan K.M."/>
        </authorList>
    </citation>
    <scope>NUCLEOTIDE SEQUENCE</scope>
    <source>
        <strain evidence="3">UTEX B ZZ1240</strain>
    </source>
</reference>
<dbReference type="PANTHER" id="PTHR13467:SF3">
    <property type="entry name" value="CUE DOMAIN-CONTAINING PROTEIN 1"/>
    <property type="match status" value="1"/>
</dbReference>
<accession>A0A836CN65</accession>
<feature type="compositionally biased region" description="Gly residues" evidence="1">
    <location>
        <begin position="224"/>
        <end position="236"/>
    </location>
</feature>
<dbReference type="InterPro" id="IPR003892">
    <property type="entry name" value="CUE"/>
</dbReference>
<sequence length="261" mass="27298">MDRDAIAAVLASNDGNLERTAEQLLSAGTDTTAGAAAAAVPPPDVTHDEEMAQELYRQMNAAPEPPARPPPQQQQQQIPRQALRGTPVNLPDNFLRVPGSMTEESAQVQADERLAAMLQNADFLAAHPEYASYGGRAPAARTSHAQHAEDTGPSVTEQLQTMGADMKRNLLGLAAKWNLKPSTAPAADSGSASVPLMNRNSTAADEDEAEVVTFDQGDTTTRRGSGGHLGSLGGSFGRTNEGAGDAAMEMQRAGSGAKKDL</sequence>
<organism evidence="3 4">
    <name type="scientific">Tribonema minus</name>
    <dbReference type="NCBI Taxonomy" id="303371"/>
    <lineage>
        <taxon>Eukaryota</taxon>
        <taxon>Sar</taxon>
        <taxon>Stramenopiles</taxon>
        <taxon>Ochrophyta</taxon>
        <taxon>PX clade</taxon>
        <taxon>Xanthophyceae</taxon>
        <taxon>Tribonematales</taxon>
        <taxon>Tribonemataceae</taxon>
        <taxon>Tribonema</taxon>
    </lineage>
</organism>
<evidence type="ECO:0000313" key="4">
    <source>
        <dbReference type="Proteomes" id="UP000664859"/>
    </source>
</evidence>
<dbReference type="Gene3D" id="1.10.8.10">
    <property type="entry name" value="DNA helicase RuvA subunit, C-terminal domain"/>
    <property type="match status" value="1"/>
</dbReference>
<feature type="compositionally biased region" description="Pro residues" evidence="1">
    <location>
        <begin position="63"/>
        <end position="72"/>
    </location>
</feature>
<dbReference type="EMBL" id="JAFCMP010000003">
    <property type="protein sequence ID" value="KAG5192597.1"/>
    <property type="molecule type" value="Genomic_DNA"/>
</dbReference>
<gene>
    <name evidence="3" type="ORF">JKP88DRAFT_351773</name>
</gene>
<name>A0A836CN65_9STRA</name>
<evidence type="ECO:0000313" key="3">
    <source>
        <dbReference type="EMBL" id="KAG5192597.1"/>
    </source>
</evidence>
<dbReference type="InterPro" id="IPR040192">
    <property type="entry name" value="CUEDC1"/>
</dbReference>
<feature type="region of interest" description="Disordered" evidence="1">
    <location>
        <begin position="182"/>
        <end position="261"/>
    </location>
</feature>
<feature type="compositionally biased region" description="Low complexity" evidence="1">
    <location>
        <begin position="73"/>
        <end position="82"/>
    </location>
</feature>
<feature type="region of interest" description="Disordered" evidence="1">
    <location>
        <begin position="56"/>
        <end position="90"/>
    </location>
</feature>
<comment type="caution">
    <text evidence="3">The sequence shown here is derived from an EMBL/GenBank/DDBJ whole genome shotgun (WGS) entry which is preliminary data.</text>
</comment>